<evidence type="ECO:0000256" key="1">
    <source>
        <dbReference type="SAM" id="MobiDB-lite"/>
    </source>
</evidence>
<dbReference type="HOGENOM" id="CLU_1570993_0_0_1"/>
<keyword evidence="3" id="KW-1185">Reference proteome</keyword>
<evidence type="ECO:0000313" key="2">
    <source>
        <dbReference type="EMBL" id="EGF96903.1"/>
    </source>
</evidence>
<dbReference type="RefSeq" id="XP_007419827.1">
    <property type="nucleotide sequence ID" value="XM_007419765.1"/>
</dbReference>
<protein>
    <submittedName>
        <fullName evidence="2">Uncharacterized protein</fullName>
    </submittedName>
</protein>
<dbReference type="EMBL" id="GL883505">
    <property type="protein sequence ID" value="EGF96903.1"/>
    <property type="molecule type" value="Genomic_DNA"/>
</dbReference>
<organism evidence="3">
    <name type="scientific">Melampsora larici-populina (strain 98AG31 / pathotype 3-4-7)</name>
    <name type="common">Poplar leaf rust fungus</name>
    <dbReference type="NCBI Taxonomy" id="747676"/>
    <lineage>
        <taxon>Eukaryota</taxon>
        <taxon>Fungi</taxon>
        <taxon>Dikarya</taxon>
        <taxon>Basidiomycota</taxon>
        <taxon>Pucciniomycotina</taxon>
        <taxon>Pucciniomycetes</taxon>
        <taxon>Pucciniales</taxon>
        <taxon>Melampsoraceae</taxon>
        <taxon>Melampsora</taxon>
    </lineage>
</organism>
<proteinExistence type="predicted"/>
<dbReference type="InParanoid" id="F4SEM3"/>
<dbReference type="AlphaFoldDB" id="F4SEM3"/>
<dbReference type="KEGG" id="mlr:MELLADRAFT_114752"/>
<accession>F4SEM3</accession>
<dbReference type="Proteomes" id="UP000001072">
    <property type="component" value="Unassembled WGS sequence"/>
</dbReference>
<reference evidence="3" key="1">
    <citation type="journal article" date="2011" name="Proc. Natl. Acad. Sci. U.S.A.">
        <title>Obligate biotrophy features unraveled by the genomic analysis of rust fungi.</title>
        <authorList>
            <person name="Duplessis S."/>
            <person name="Cuomo C.A."/>
            <person name="Lin Y.-C."/>
            <person name="Aerts A."/>
            <person name="Tisserant E."/>
            <person name="Veneault-Fourrey C."/>
            <person name="Joly D.L."/>
            <person name="Hacquard S."/>
            <person name="Amselem J."/>
            <person name="Cantarel B.L."/>
            <person name="Chiu R."/>
            <person name="Coutinho P.M."/>
            <person name="Feau N."/>
            <person name="Field M."/>
            <person name="Frey P."/>
            <person name="Gelhaye E."/>
            <person name="Goldberg J."/>
            <person name="Grabherr M.G."/>
            <person name="Kodira C.D."/>
            <person name="Kohler A."/>
            <person name="Kuees U."/>
            <person name="Lindquist E.A."/>
            <person name="Lucas S.M."/>
            <person name="Mago R."/>
            <person name="Mauceli E."/>
            <person name="Morin E."/>
            <person name="Murat C."/>
            <person name="Pangilinan J.L."/>
            <person name="Park R."/>
            <person name="Pearson M."/>
            <person name="Quesneville H."/>
            <person name="Rouhier N."/>
            <person name="Sakthikumar S."/>
            <person name="Salamov A.A."/>
            <person name="Schmutz J."/>
            <person name="Selles B."/>
            <person name="Shapiro H."/>
            <person name="Tanguay P."/>
            <person name="Tuskan G.A."/>
            <person name="Henrissat B."/>
            <person name="Van de Peer Y."/>
            <person name="Rouze P."/>
            <person name="Ellis J.G."/>
            <person name="Dodds P.N."/>
            <person name="Schein J.E."/>
            <person name="Zhong S."/>
            <person name="Hamelin R.C."/>
            <person name="Grigoriev I.V."/>
            <person name="Szabo L.J."/>
            <person name="Martin F."/>
        </authorList>
    </citation>
    <scope>NUCLEOTIDE SEQUENCE [LARGE SCALE GENOMIC DNA]</scope>
    <source>
        <strain evidence="3">98AG31 / pathotype 3-4-7</strain>
    </source>
</reference>
<name>F4SEM3_MELLP</name>
<feature type="region of interest" description="Disordered" evidence="1">
    <location>
        <begin position="137"/>
        <end position="170"/>
    </location>
</feature>
<dbReference type="VEuPathDB" id="FungiDB:MELLADRAFT_114752"/>
<sequence>MGTRITKLALHPSKIQFVRPISCRDMVFLVSYRTRNVLEQQTCRCISHYPDQTTTGLKPLTNDFPSLSETILKPTIGNHVLTYGIPKALHLAIPTPGRSHHDRSQVTFATLGVPNTKVLSTRVPPINSTWHAYYSAEDQETEVHPIDEEDASPYEHSSTHESDTQVGEGQ</sequence>
<evidence type="ECO:0000313" key="3">
    <source>
        <dbReference type="Proteomes" id="UP000001072"/>
    </source>
</evidence>
<gene>
    <name evidence="2" type="ORF">MELLADRAFT_114752</name>
</gene>
<dbReference type="GeneID" id="18925462"/>